<accession>A0A2V3IG16</accession>
<dbReference type="Proteomes" id="UP000247409">
    <property type="component" value="Unassembled WGS sequence"/>
</dbReference>
<evidence type="ECO:0000313" key="1">
    <source>
        <dbReference type="EMBL" id="PXF40992.1"/>
    </source>
</evidence>
<reference evidence="1 2" key="1">
    <citation type="journal article" date="2018" name="Mol. Biol. Evol.">
        <title>Analysis of the draft genome of the red seaweed Gracilariopsis chorda provides insights into genome size evolution in Rhodophyta.</title>
        <authorList>
            <person name="Lee J."/>
            <person name="Yang E.C."/>
            <person name="Graf L."/>
            <person name="Yang J.H."/>
            <person name="Qiu H."/>
            <person name="Zel Zion U."/>
            <person name="Chan C.X."/>
            <person name="Stephens T.G."/>
            <person name="Weber A.P.M."/>
            <person name="Boo G.H."/>
            <person name="Boo S.M."/>
            <person name="Kim K.M."/>
            <person name="Shin Y."/>
            <person name="Jung M."/>
            <person name="Lee S.J."/>
            <person name="Yim H.S."/>
            <person name="Lee J.H."/>
            <person name="Bhattacharya D."/>
            <person name="Yoon H.S."/>
        </authorList>
    </citation>
    <scope>NUCLEOTIDE SEQUENCE [LARGE SCALE GENOMIC DNA]</scope>
    <source>
        <strain evidence="1 2">SKKU-2015</strain>
        <tissue evidence="1">Whole body</tissue>
    </source>
</reference>
<proteinExistence type="predicted"/>
<dbReference type="AlphaFoldDB" id="A0A2V3IG16"/>
<name>A0A2V3IG16_9FLOR</name>
<dbReference type="EMBL" id="NBIV01000247">
    <property type="protein sequence ID" value="PXF40992.1"/>
    <property type="molecule type" value="Genomic_DNA"/>
</dbReference>
<evidence type="ECO:0000313" key="2">
    <source>
        <dbReference type="Proteomes" id="UP000247409"/>
    </source>
</evidence>
<gene>
    <name evidence="1" type="ORF">BWQ96_09287</name>
</gene>
<sequence length="115" mass="12402">MRSLRATSAVVLISVAASLTVTLTATLSHALRVRRTVATPCDDVLSSLQVAAYAPNGRLESSAAVTARASFNLFLKLATTTHYVLHLLGAIQNQYHPIMLQVNPDHVLLSHMRPS</sequence>
<organism evidence="1 2">
    <name type="scientific">Gracilariopsis chorda</name>
    <dbReference type="NCBI Taxonomy" id="448386"/>
    <lineage>
        <taxon>Eukaryota</taxon>
        <taxon>Rhodophyta</taxon>
        <taxon>Florideophyceae</taxon>
        <taxon>Rhodymeniophycidae</taxon>
        <taxon>Gracilariales</taxon>
        <taxon>Gracilariaceae</taxon>
        <taxon>Gracilariopsis</taxon>
    </lineage>
</organism>
<comment type="caution">
    <text evidence="1">The sequence shown here is derived from an EMBL/GenBank/DDBJ whole genome shotgun (WGS) entry which is preliminary data.</text>
</comment>
<protein>
    <submittedName>
        <fullName evidence="1">Uncharacterized protein</fullName>
    </submittedName>
</protein>
<keyword evidence="2" id="KW-1185">Reference proteome</keyword>